<dbReference type="PROSITE" id="PS50238">
    <property type="entry name" value="RHOGAP"/>
    <property type="match status" value="1"/>
</dbReference>
<keyword evidence="1" id="KW-0343">GTPase activation</keyword>
<feature type="domain" description="Rho-GAP" evidence="2">
    <location>
        <begin position="177"/>
        <end position="367"/>
    </location>
</feature>
<protein>
    <recommendedName>
        <fullName evidence="2">Rho-GAP domain-containing protein</fullName>
    </recommendedName>
</protein>
<name>A0ABR2HG22_9EUKA</name>
<dbReference type="EMBL" id="JAPFFF010000029">
    <property type="protein sequence ID" value="KAK8846043.1"/>
    <property type="molecule type" value="Genomic_DNA"/>
</dbReference>
<dbReference type="InterPro" id="IPR008936">
    <property type="entry name" value="Rho_GTPase_activation_prot"/>
</dbReference>
<gene>
    <name evidence="3" type="ORF">M9Y10_020044</name>
</gene>
<dbReference type="Pfam" id="PF00620">
    <property type="entry name" value="RhoGAP"/>
    <property type="match status" value="1"/>
</dbReference>
<evidence type="ECO:0000313" key="4">
    <source>
        <dbReference type="Proteomes" id="UP001470230"/>
    </source>
</evidence>
<dbReference type="Proteomes" id="UP001470230">
    <property type="component" value="Unassembled WGS sequence"/>
</dbReference>
<evidence type="ECO:0000313" key="3">
    <source>
        <dbReference type="EMBL" id="KAK8846043.1"/>
    </source>
</evidence>
<proteinExistence type="predicted"/>
<accession>A0ABR2HG22</accession>
<reference evidence="3 4" key="1">
    <citation type="submission" date="2024-04" db="EMBL/GenBank/DDBJ databases">
        <title>Tritrichomonas musculus Genome.</title>
        <authorList>
            <person name="Alves-Ferreira E."/>
            <person name="Grigg M."/>
            <person name="Lorenzi H."/>
            <person name="Galac M."/>
        </authorList>
    </citation>
    <scope>NUCLEOTIDE SEQUENCE [LARGE SCALE GENOMIC DNA]</scope>
    <source>
        <strain evidence="3 4">EAF2021</strain>
    </source>
</reference>
<keyword evidence="4" id="KW-1185">Reference proteome</keyword>
<dbReference type="SUPFAM" id="SSF48350">
    <property type="entry name" value="GTPase activation domain, GAP"/>
    <property type="match status" value="1"/>
</dbReference>
<organism evidence="3 4">
    <name type="scientific">Tritrichomonas musculus</name>
    <dbReference type="NCBI Taxonomy" id="1915356"/>
    <lineage>
        <taxon>Eukaryota</taxon>
        <taxon>Metamonada</taxon>
        <taxon>Parabasalia</taxon>
        <taxon>Tritrichomonadida</taxon>
        <taxon>Tritrichomonadidae</taxon>
        <taxon>Tritrichomonas</taxon>
    </lineage>
</organism>
<dbReference type="Gene3D" id="1.10.555.10">
    <property type="entry name" value="Rho GTPase activation protein"/>
    <property type="match status" value="1"/>
</dbReference>
<dbReference type="PANTHER" id="PTHR15228:SF25">
    <property type="entry name" value="F-BAR DOMAIN-CONTAINING PROTEIN"/>
    <property type="match status" value="1"/>
</dbReference>
<dbReference type="PANTHER" id="PTHR15228">
    <property type="entry name" value="SPERMATHECAL PHYSIOLOGY VARIANT"/>
    <property type="match status" value="1"/>
</dbReference>
<evidence type="ECO:0000256" key="1">
    <source>
        <dbReference type="ARBA" id="ARBA00022468"/>
    </source>
</evidence>
<dbReference type="CDD" id="cd00159">
    <property type="entry name" value="RhoGAP"/>
    <property type="match status" value="1"/>
</dbReference>
<comment type="caution">
    <text evidence="3">The sequence shown here is derived from an EMBL/GenBank/DDBJ whole genome shotgun (WGS) entry which is preliminary data.</text>
</comment>
<dbReference type="InterPro" id="IPR000198">
    <property type="entry name" value="RhoGAP_dom"/>
</dbReference>
<dbReference type="InterPro" id="IPR051025">
    <property type="entry name" value="RhoGAP"/>
</dbReference>
<sequence length="532" mass="61293">MAATIITINFPFPYNEKNSQEFKVTSYTPIKNIIQSLLPNNCTNLDEYGIYVRPQNKWLLPELLLKNYQHQLTSPSAIYEFRSKSLKKIKINILFNQISTYCDPRQPIGIVVKNAAAIINPSHASSDFSIEDMSGNCFGSSEPIENAIQSFNTNSIPIIRARREISQNSNNKLIFKGTIDNALSREPKKVNVPSFFTKLLELIDEHRDSVGIYRLSGDFTIIEEICQHIENSTDDEELNSYLSQQRPNELACVVKQYLRQLSEPVIPPFFEKDFRETICIEDFAVQIQKLKVLIKSLPFSHYSLFLEFCRHIERVIESPVNQMGSKNLAICIGTNILRAQNPTTVVQDTQSSQLIVQVIFENWRFLFLDEELNLNENKGTLICDVTDPENGKTLKEHTKVLITERPFKKHENDTDNDNNEGDEIWTVKSGDISLKTNSNNIQLDNPQYVTPFDDFIFLRIDSFVSERRYLVPDHPKRCLSTIGVKEQIIDRINEAKDIGNKLDEILEKLSKDPNNQALNMEFERLKDRFTQI</sequence>
<dbReference type="SMART" id="SM00324">
    <property type="entry name" value="RhoGAP"/>
    <property type="match status" value="1"/>
</dbReference>
<evidence type="ECO:0000259" key="2">
    <source>
        <dbReference type="PROSITE" id="PS50238"/>
    </source>
</evidence>